<evidence type="ECO:0000259" key="1">
    <source>
        <dbReference type="Pfam" id="PF13456"/>
    </source>
</evidence>
<dbReference type="PANTHER" id="PTHR47723">
    <property type="entry name" value="OS05G0353850 PROTEIN"/>
    <property type="match status" value="1"/>
</dbReference>
<keyword evidence="3" id="KW-1185">Reference proteome</keyword>
<dbReference type="CDD" id="cd06222">
    <property type="entry name" value="RNase_H_like"/>
    <property type="match status" value="1"/>
</dbReference>
<accession>A0AAE0AKD0</accession>
<name>A0AAE0AKD0_9ROSI</name>
<protein>
    <recommendedName>
        <fullName evidence="1">RNase H type-1 domain-containing protein</fullName>
    </recommendedName>
</protein>
<organism evidence="2 3">
    <name type="scientific">Dipteronia sinensis</name>
    <dbReference type="NCBI Taxonomy" id="43782"/>
    <lineage>
        <taxon>Eukaryota</taxon>
        <taxon>Viridiplantae</taxon>
        <taxon>Streptophyta</taxon>
        <taxon>Embryophyta</taxon>
        <taxon>Tracheophyta</taxon>
        <taxon>Spermatophyta</taxon>
        <taxon>Magnoliopsida</taxon>
        <taxon>eudicotyledons</taxon>
        <taxon>Gunneridae</taxon>
        <taxon>Pentapetalae</taxon>
        <taxon>rosids</taxon>
        <taxon>malvids</taxon>
        <taxon>Sapindales</taxon>
        <taxon>Sapindaceae</taxon>
        <taxon>Hippocastanoideae</taxon>
        <taxon>Acereae</taxon>
        <taxon>Dipteronia</taxon>
    </lineage>
</organism>
<dbReference type="EMBL" id="JANJYJ010000004">
    <property type="protein sequence ID" value="KAK3219673.1"/>
    <property type="molecule type" value="Genomic_DNA"/>
</dbReference>
<dbReference type="InterPro" id="IPR036397">
    <property type="entry name" value="RNaseH_sf"/>
</dbReference>
<dbReference type="AlphaFoldDB" id="A0AAE0AKD0"/>
<reference evidence="2" key="1">
    <citation type="journal article" date="2023" name="Plant J.">
        <title>Genome sequences and population genomics provide insights into the demographic history, inbreeding, and mutation load of two 'living fossil' tree species of Dipteronia.</title>
        <authorList>
            <person name="Feng Y."/>
            <person name="Comes H.P."/>
            <person name="Chen J."/>
            <person name="Zhu S."/>
            <person name="Lu R."/>
            <person name="Zhang X."/>
            <person name="Li P."/>
            <person name="Qiu J."/>
            <person name="Olsen K.M."/>
            <person name="Qiu Y."/>
        </authorList>
    </citation>
    <scope>NUCLEOTIDE SEQUENCE</scope>
    <source>
        <strain evidence="2">NBL</strain>
    </source>
</reference>
<dbReference type="PANTHER" id="PTHR47723:SF22">
    <property type="entry name" value="RNASE H TYPE-1 DOMAIN-CONTAINING PROTEIN"/>
    <property type="match status" value="1"/>
</dbReference>
<dbReference type="GO" id="GO:0003676">
    <property type="term" value="F:nucleic acid binding"/>
    <property type="evidence" value="ECO:0007669"/>
    <property type="project" value="InterPro"/>
</dbReference>
<dbReference type="Proteomes" id="UP001281410">
    <property type="component" value="Unassembled WGS sequence"/>
</dbReference>
<feature type="domain" description="RNase H type-1" evidence="1">
    <location>
        <begin position="242"/>
        <end position="349"/>
    </location>
</feature>
<dbReference type="SUPFAM" id="SSF53098">
    <property type="entry name" value="Ribonuclease H-like"/>
    <property type="match status" value="1"/>
</dbReference>
<dbReference type="InterPro" id="IPR012337">
    <property type="entry name" value="RNaseH-like_sf"/>
</dbReference>
<dbReference type="InterPro" id="IPR044730">
    <property type="entry name" value="RNase_H-like_dom_plant"/>
</dbReference>
<dbReference type="InterPro" id="IPR053151">
    <property type="entry name" value="RNase_H-like"/>
</dbReference>
<dbReference type="InterPro" id="IPR002156">
    <property type="entry name" value="RNaseH_domain"/>
</dbReference>
<dbReference type="GO" id="GO:0004523">
    <property type="term" value="F:RNA-DNA hybrid ribonuclease activity"/>
    <property type="evidence" value="ECO:0007669"/>
    <property type="project" value="InterPro"/>
</dbReference>
<proteinExistence type="predicted"/>
<sequence length="357" mass="41989">MEEVRFAPNLDHKFIWQGVCPHKIELFVWQLLKGRVMVQEISHLQFADDTILFLKPRLEYLRNVKRILRCFELATRLRINFFKSCLVQIGPNVPQNVEWAEVFHCRYAALPTIYLGLPLARDEVAWALVEWETKIKLKDLCPKIYALAIQKHGVVNDFGNWYDNRWSWEVLLHRPMFDWEKDQWEVFVSVLDCLVLRKTVSDAIVWFGVDHLFLMCSWSWKLWNRCMDWWDMGQFWKCWDMGVLRDNVGKVWGLFSVFVGRLHSNAAEILAIHRVVSMCAQSQVFVGKEIDIVSDSKVTVSWVNSKGFGNLKHIHTIYDIRNSLKILDNTRVIFISRASNSFADLLAKKGQPWKGIE</sequence>
<gene>
    <name evidence="2" type="ORF">Dsin_013643</name>
</gene>
<evidence type="ECO:0000313" key="2">
    <source>
        <dbReference type="EMBL" id="KAK3219673.1"/>
    </source>
</evidence>
<dbReference type="Gene3D" id="3.30.420.10">
    <property type="entry name" value="Ribonuclease H-like superfamily/Ribonuclease H"/>
    <property type="match status" value="1"/>
</dbReference>
<comment type="caution">
    <text evidence="2">The sequence shown here is derived from an EMBL/GenBank/DDBJ whole genome shotgun (WGS) entry which is preliminary data.</text>
</comment>
<dbReference type="Pfam" id="PF13456">
    <property type="entry name" value="RVT_3"/>
    <property type="match status" value="1"/>
</dbReference>
<evidence type="ECO:0000313" key="3">
    <source>
        <dbReference type="Proteomes" id="UP001281410"/>
    </source>
</evidence>